<feature type="transmembrane region" description="Helical" evidence="1">
    <location>
        <begin position="57"/>
        <end position="78"/>
    </location>
</feature>
<keyword evidence="1" id="KW-0812">Transmembrane</keyword>
<gene>
    <name evidence="2" type="ORF">Q5H92_04970</name>
</gene>
<proteinExistence type="predicted"/>
<comment type="caution">
    <text evidence="2">The sequence shown here is derived from an EMBL/GenBank/DDBJ whole genome shotgun (WGS) entry which is preliminary data.</text>
</comment>
<reference evidence="2" key="1">
    <citation type="submission" date="2023-07" db="EMBL/GenBank/DDBJ databases">
        <authorList>
            <person name="Kim M.K."/>
        </authorList>
    </citation>
    <scope>NUCLEOTIDE SEQUENCE</scope>
    <source>
        <strain evidence="2">M29</strain>
    </source>
</reference>
<evidence type="ECO:0008006" key="4">
    <source>
        <dbReference type="Google" id="ProtNLM"/>
    </source>
</evidence>
<sequence>MNSSGRFAKPFATEIAWLLGSWAFSYLLVGALLGLAGPLGYRLFWASPLEIQMHNTYFILGVFEATLPFFLFTALLVTGIRALRGSHRRAATVTLGTLLLFMLLTAVAIGIAYSKFRTNLH</sequence>
<keyword evidence="1" id="KW-1133">Transmembrane helix</keyword>
<feature type="transmembrane region" description="Helical" evidence="1">
    <location>
        <begin position="15"/>
        <end position="37"/>
    </location>
</feature>
<evidence type="ECO:0000313" key="2">
    <source>
        <dbReference type="EMBL" id="MDO7845699.1"/>
    </source>
</evidence>
<feature type="transmembrane region" description="Helical" evidence="1">
    <location>
        <begin position="90"/>
        <end position="113"/>
    </location>
</feature>
<keyword evidence="3" id="KW-1185">Reference proteome</keyword>
<dbReference type="Proteomes" id="UP001167796">
    <property type="component" value="Unassembled WGS sequence"/>
</dbReference>
<evidence type="ECO:0000256" key="1">
    <source>
        <dbReference type="SAM" id="Phobius"/>
    </source>
</evidence>
<protein>
    <recommendedName>
        <fullName evidence="4">DUF4149 domain-containing protein</fullName>
    </recommendedName>
</protein>
<keyword evidence="1" id="KW-0472">Membrane</keyword>
<name>A0ABT9A779_9BACT</name>
<evidence type="ECO:0000313" key="3">
    <source>
        <dbReference type="Proteomes" id="UP001167796"/>
    </source>
</evidence>
<accession>A0ABT9A779</accession>
<dbReference type="EMBL" id="JAUQSX010000002">
    <property type="protein sequence ID" value="MDO7845699.1"/>
    <property type="molecule type" value="Genomic_DNA"/>
</dbReference>
<dbReference type="RefSeq" id="WP_305010389.1">
    <property type="nucleotide sequence ID" value="NZ_JAUQSX010000002.1"/>
</dbReference>
<organism evidence="2 3">
    <name type="scientific">Hymenobacter mellowenesis</name>
    <dbReference type="NCBI Taxonomy" id="3063995"/>
    <lineage>
        <taxon>Bacteria</taxon>
        <taxon>Pseudomonadati</taxon>
        <taxon>Bacteroidota</taxon>
        <taxon>Cytophagia</taxon>
        <taxon>Cytophagales</taxon>
        <taxon>Hymenobacteraceae</taxon>
        <taxon>Hymenobacter</taxon>
    </lineage>
</organism>